<dbReference type="Pfam" id="PF02743">
    <property type="entry name" value="dCache_1"/>
    <property type="match status" value="1"/>
</dbReference>
<proteinExistence type="predicted"/>
<dbReference type="NCBIfam" id="TIGR00254">
    <property type="entry name" value="GGDEF"/>
    <property type="match status" value="1"/>
</dbReference>
<reference evidence="6" key="1">
    <citation type="submission" date="2019-11" db="EMBL/GenBank/DDBJ databases">
        <authorList>
            <person name="Feng L."/>
        </authorList>
    </citation>
    <scope>NUCLEOTIDE SEQUENCE</scope>
    <source>
        <strain evidence="6">ElimosumLFYP34</strain>
    </source>
</reference>
<sequence length="489" mass="53728">MKELHRKSLYHYATALFVFLCYLGMCIAVFFYGIQHAVEGTTRAQLAENVTKQCDHLKDVIGLEFENLEGVAAYLGGQENPVKMENGDLLRAMVSESAFVRMTYGTKDGTGYASDLPELQDMSGQAFFKEAMKGSRVVSDPIESPLDGTDLIVLAVPVYDSSGGVTGVLAGSFDVSRLSEIFFGDLYGGAGYVYIINSAGESIMMDKKHGEARRGKTFFAFYSDVTFEKGDSLAQVQADLAAGTGAVRRVRRDEDIRYLTYEPVGYNNWFVCYVVPEKNAQQAYAFIRDYEIVLSLFVVAGLIILLAVLQYTNVRDRRLLEVKAQTDAMTGLLNAVSTRENVDVWLKNGECRGMQALIMLDVDRFKDVNDTYGHAVGDEALRQSAALLKRHFRGSDIVGRVGGDEFIVFMKNIPGGTIVSSQLEKLCQAFHAIRIAEAQDLRLTCSAGAALAPADGGDFDTLYKKADLALYSVKRGARDGFAIYKDSGS</sequence>
<dbReference type="PROSITE" id="PS50887">
    <property type="entry name" value="GGDEF"/>
    <property type="match status" value="1"/>
</dbReference>
<dbReference type="SMART" id="SM00267">
    <property type="entry name" value="GGDEF"/>
    <property type="match status" value="1"/>
</dbReference>
<evidence type="ECO:0000256" key="4">
    <source>
        <dbReference type="ARBA" id="ARBA00022989"/>
    </source>
</evidence>
<dbReference type="CDD" id="cd12914">
    <property type="entry name" value="PDC1_DGC_like"/>
    <property type="match status" value="1"/>
</dbReference>
<protein>
    <submittedName>
        <fullName evidence="6">Putative diguanylate cyclase AdrA</fullName>
        <ecNumber evidence="6">2.7.7.65</ecNumber>
    </submittedName>
</protein>
<dbReference type="InterPro" id="IPR043128">
    <property type="entry name" value="Rev_trsase/Diguanyl_cyclase"/>
</dbReference>
<dbReference type="Gene3D" id="3.30.450.20">
    <property type="entry name" value="PAS domain"/>
    <property type="match status" value="2"/>
</dbReference>
<organism evidence="6">
    <name type="scientific">Eubacterium limosum</name>
    <dbReference type="NCBI Taxonomy" id="1736"/>
    <lineage>
        <taxon>Bacteria</taxon>
        <taxon>Bacillati</taxon>
        <taxon>Bacillota</taxon>
        <taxon>Clostridia</taxon>
        <taxon>Eubacteriales</taxon>
        <taxon>Eubacteriaceae</taxon>
        <taxon>Eubacterium</taxon>
    </lineage>
</organism>
<dbReference type="InterPro" id="IPR029787">
    <property type="entry name" value="Nucleotide_cyclase"/>
</dbReference>
<dbReference type="GO" id="GO:1902201">
    <property type="term" value="P:negative regulation of bacterial-type flagellum-dependent cell motility"/>
    <property type="evidence" value="ECO:0007669"/>
    <property type="project" value="TreeGrafter"/>
</dbReference>
<gene>
    <name evidence="6" type="primary">adrA_1</name>
    <name evidence="6" type="ORF">ELLFYP34_00561</name>
</gene>
<dbReference type="GO" id="GO:0043709">
    <property type="term" value="P:cell adhesion involved in single-species biofilm formation"/>
    <property type="evidence" value="ECO:0007669"/>
    <property type="project" value="TreeGrafter"/>
</dbReference>
<dbReference type="EMBL" id="CACRTR010000012">
    <property type="protein sequence ID" value="VYU55053.1"/>
    <property type="molecule type" value="Genomic_DNA"/>
</dbReference>
<dbReference type="CDD" id="cd01949">
    <property type="entry name" value="GGDEF"/>
    <property type="match status" value="1"/>
</dbReference>
<dbReference type="GO" id="GO:0052621">
    <property type="term" value="F:diguanylate cyclase activity"/>
    <property type="evidence" value="ECO:0007669"/>
    <property type="project" value="UniProtKB-EC"/>
</dbReference>
<dbReference type="SUPFAM" id="SSF55073">
    <property type="entry name" value="Nucleotide cyclase"/>
    <property type="match status" value="1"/>
</dbReference>
<dbReference type="PANTHER" id="PTHR45138">
    <property type="entry name" value="REGULATORY COMPONENTS OF SENSORY TRANSDUCTION SYSTEM"/>
    <property type="match status" value="1"/>
</dbReference>
<accession>A0A6N3FUI0</accession>
<evidence type="ECO:0000256" key="1">
    <source>
        <dbReference type="ARBA" id="ARBA00004651"/>
    </source>
</evidence>
<keyword evidence="2" id="KW-1003">Cell membrane</keyword>
<dbReference type="InterPro" id="IPR033479">
    <property type="entry name" value="dCache_1"/>
</dbReference>
<comment type="subcellular location">
    <subcellularLocation>
        <location evidence="1">Cell membrane</location>
        <topology evidence="1">Multi-pass membrane protein</topology>
    </subcellularLocation>
</comment>
<keyword evidence="6" id="KW-0808">Transferase</keyword>
<dbReference type="GO" id="GO:0005886">
    <property type="term" value="C:plasma membrane"/>
    <property type="evidence" value="ECO:0007669"/>
    <property type="project" value="UniProtKB-SubCell"/>
</dbReference>
<evidence type="ECO:0000256" key="3">
    <source>
        <dbReference type="ARBA" id="ARBA00022692"/>
    </source>
</evidence>
<evidence type="ECO:0000313" key="6">
    <source>
        <dbReference type="EMBL" id="VYU55053.1"/>
    </source>
</evidence>
<evidence type="ECO:0000256" key="2">
    <source>
        <dbReference type="ARBA" id="ARBA00022475"/>
    </source>
</evidence>
<dbReference type="Gene3D" id="3.30.70.270">
    <property type="match status" value="1"/>
</dbReference>
<keyword evidence="5" id="KW-0472">Membrane</keyword>
<keyword evidence="3" id="KW-0812">Transmembrane</keyword>
<keyword evidence="6" id="KW-0548">Nucleotidyltransferase</keyword>
<dbReference type="PANTHER" id="PTHR45138:SF24">
    <property type="entry name" value="DIGUANYLATE CYCLASE DGCC-RELATED"/>
    <property type="match status" value="1"/>
</dbReference>
<keyword evidence="4" id="KW-1133">Transmembrane helix</keyword>
<dbReference type="AlphaFoldDB" id="A0A6N3FUI0"/>
<dbReference type="InterPro" id="IPR050469">
    <property type="entry name" value="Diguanylate_Cyclase"/>
</dbReference>
<name>A0A6N3FUI0_EUBLI</name>
<dbReference type="Pfam" id="PF00990">
    <property type="entry name" value="GGDEF"/>
    <property type="match status" value="1"/>
</dbReference>
<dbReference type="EC" id="2.7.7.65" evidence="6"/>
<evidence type="ECO:0000256" key="5">
    <source>
        <dbReference type="ARBA" id="ARBA00023136"/>
    </source>
</evidence>
<dbReference type="InterPro" id="IPR000160">
    <property type="entry name" value="GGDEF_dom"/>
</dbReference>